<protein>
    <recommendedName>
        <fullName evidence="7">Poly [ADP-ribose] polymerase</fullName>
        <shortName evidence="7">PARP</shortName>
        <ecNumber evidence="7">2.4.2.-</ecNumber>
    </recommendedName>
</protein>
<evidence type="ECO:0000256" key="1">
    <source>
        <dbReference type="ARBA" id="ARBA00004123"/>
    </source>
</evidence>
<dbReference type="InterPro" id="IPR057045">
    <property type="entry name" value="PARP14_KH_3"/>
</dbReference>
<dbReference type="SUPFAM" id="SSF52949">
    <property type="entry name" value="Macro domain-like"/>
    <property type="match status" value="3"/>
</dbReference>
<evidence type="ECO:0000256" key="5">
    <source>
        <dbReference type="ARBA" id="ARBA00023242"/>
    </source>
</evidence>
<dbReference type="Pfam" id="PF23085">
    <property type="entry name" value="RRM_PARP14_3"/>
    <property type="match status" value="1"/>
</dbReference>
<dbReference type="GeneTree" id="ENSGT00940000154311"/>
<dbReference type="Proteomes" id="UP000694557">
    <property type="component" value="Unassembled WGS sequence"/>
</dbReference>
<feature type="region of interest" description="Disordered" evidence="8">
    <location>
        <begin position="140"/>
        <end position="164"/>
    </location>
</feature>
<dbReference type="InterPro" id="IPR057046">
    <property type="entry name" value="PARP14_KH_4"/>
</dbReference>
<dbReference type="PANTHER" id="PTHR14453">
    <property type="entry name" value="PARP/ZINC FINGER CCCH TYPE DOMAIN CONTAINING PROTEIN"/>
    <property type="match status" value="1"/>
</dbReference>
<evidence type="ECO:0000256" key="6">
    <source>
        <dbReference type="ARBA" id="ARBA00024347"/>
    </source>
</evidence>
<reference evidence="12" key="1">
    <citation type="submission" date="2025-08" db="UniProtKB">
        <authorList>
            <consortium name="Ensembl"/>
        </authorList>
    </citation>
    <scope>IDENTIFICATION</scope>
</reference>
<dbReference type="Gene3D" id="3.90.228.10">
    <property type="match status" value="1"/>
</dbReference>
<evidence type="ECO:0000259" key="11">
    <source>
        <dbReference type="PROSITE" id="PS51154"/>
    </source>
</evidence>
<dbReference type="Ensembl" id="ENSOKIT00005066685.1">
    <property type="protein sequence ID" value="ENSOKIP00005062761.1"/>
    <property type="gene ID" value="ENSOKIG00005026786.1"/>
</dbReference>
<dbReference type="Pfam" id="PF23253">
    <property type="entry name" value="KH_PARP14_6"/>
    <property type="match status" value="1"/>
</dbReference>
<evidence type="ECO:0000256" key="2">
    <source>
        <dbReference type="ARBA" id="ARBA00022676"/>
    </source>
</evidence>
<evidence type="ECO:0000256" key="7">
    <source>
        <dbReference type="RuleBase" id="RU362114"/>
    </source>
</evidence>
<reference evidence="12" key="2">
    <citation type="submission" date="2025-09" db="UniProtKB">
        <authorList>
            <consortium name="Ensembl"/>
        </authorList>
    </citation>
    <scope>IDENTIFICATION</scope>
</reference>
<dbReference type="Pfam" id="PF23254">
    <property type="entry name" value="KH_PARP14_8"/>
    <property type="match status" value="1"/>
</dbReference>
<dbReference type="Pfam" id="PF23251">
    <property type="entry name" value="KH_PARP14_4"/>
    <property type="match status" value="1"/>
</dbReference>
<sequence length="1864" mass="206310">MAEAYAFALLVELERNPNIPKLKNKLVKYFQSKKSNGGDCLVEYENGQEAVVRFKTEEVRHRVLEKQEHEIRLDRGVLKLTIRLPSDDVPKNVKETQSPVTSAGYREPIDSQLMASAKRKAEADAQQELLGFKKQAVDATDSKDLPTSGVGDGHTSLTEPQTEMEIEPMEVEEKLVSTSAVLGNIEESMNKEFLEMLIENILSAYNTSGSDSPTATQTFSLEILTPVLDTGLAVVTFQNGKETENFITSCTSNRMFRQKQLSVKLLELTTKVKVENIKPNVSSDHLQLLFGKGGEEVEDAEMNEEDQSAILTFQDPKAVHRVLEKPHYIEKQPLKAFPFYDSLGTALYGKDRPTLKLPSAFTENINQAIWRYLCDNQEAAETIHKEMSKHFCNVDFQQPTIKLSPLPSLLKQKGVKPKHLQQWKDTTKVALIQALSNFKSLELQVQDTAWEESEGEILKAVSGEAVMVVHEENRGVLAVVGLVEDVDRLRQTLDGIMDRISRRIKREKMSITEEFPLVPSIYQVLLHGGLLDKIVGEFPELKLTYNQESQSVTIFGLMQEVLCANRKLAGEVVALKQKLVELDDYVLEFLQEENQEKVTSSLLTLQRINAALKIERKGVQLLAVSEEALCEAEHQLCTLLISQYIDVEDSNLLRMSEWKDIAKRLEEASNTPFRKVMVQTGDYSGQQVVVSGYKETVLLVCNELDDFLHQNAHVDETIEVKPEAIVKFIQEQHRDAWSDKVRDSGVKVSFKDEAIYLSGTRVHVTDCKALFENLLSSTFFDALRISKPGAKKFFQDNEPMYVDTVMNQTGCVVQLIEEEYDGNGGQGIKLAGGGMKPTYQLQTPDGVEIAVCKADMCKYSVHAVVNAAALDLKHSGGLAGALLDTAGPQLQDECNQIIKNKGQLKPGDCVITVAGGKLRCKHIIHAVGPRFDQANPQKAIGQLRRAVKGSLDLAETHNCLYVALPAISSGNLGFPLTLCADTIVKAVKEHCDDKFGENTLKKIHLVNNDDKTVQAMEAAVQKVFGSHGTSHPRENRPTIATHSQPGNRVQRTSGSSVQTKEGLAITLTKGNIQDAVTEVVVNTVGDDLALNHGAVSKAILAAAGPQLQTLVNQQGTAGRPGEVIVTTGCNLKSKQVFHTIAPHWDNGQGAPQKILSGITKECLGEAEHQGLISITFPAIGTGNLGFPKDLVASLMLDEVLKFSSKRNPKHLKEVVFILHPGDAPTIQAFTDEFNKRFTTQSGTSRGSAASSQQSKGPFSKITSSSGMHETKMGAVLIQVITGDITKETTDVIVNSSNNTFNLQSGVSKAILDVAGQTVVAECQQLGAQPNNGVILTQPGNMQCKKIIHLVGQTDPKKIQESVKGALQMCAQNNLTSISFPALGTGQGNVQAGQVADAMLDAVVEVVGQKSQNTLQLVRMVIFQPAMLTEFHKSMVKKEGTDVDTQKKGSIWGKIKSFLTWSKADMQQKDEDFVIEGQQVDPAFFHICGGSQARVDHAKRWIKDLILKEQVSNSITDDAIFNLSDSDRKCIHDMQTTMGVSVRIEYNSSREEAMLTIEGLSKDVLNAVNEIQEMLRKARDKETFNRNVEVASNMVEWQYQQQPGGQYQSFDPIPNFHLEQALGRKLPHVEVSFQRQMYKVTLPDGPATDTHGNSLKIRRIDKSAAQPIDSLPQHWDAMPANTSCHSCLIQPGSPEHNEVLNLFRATCPNIVLKIERIQNPSLWRNLQIKKDEMELRNGHKNNEKRLFHGMCHTTINHINHHGFNRSYAGKNAAMYGNGTYFAVSARYSASNTYSRPDPQGQKYIFLCRVLTGDFTTGRQGMIVPPAKNTTSAQLYDSVTDNLSGPSMFVVFNDIQAYPEYLITFR</sequence>
<dbReference type="InterPro" id="IPR057049">
    <property type="entry name" value="PARP14_KH_8"/>
</dbReference>
<dbReference type="PROSITE" id="PS50918">
    <property type="entry name" value="WWE"/>
    <property type="match status" value="1"/>
</dbReference>
<dbReference type="InterPro" id="IPR037197">
    <property type="entry name" value="WWE_dom_sf"/>
</dbReference>
<dbReference type="GO" id="GO:0005634">
    <property type="term" value="C:nucleus"/>
    <property type="evidence" value="ECO:0007669"/>
    <property type="project" value="UniProtKB-SubCell"/>
</dbReference>
<dbReference type="GO" id="GO:0003950">
    <property type="term" value="F:NAD+ poly-ADP-ribosyltransferase activity"/>
    <property type="evidence" value="ECO:0007669"/>
    <property type="project" value="UniProtKB-UniRule"/>
</dbReference>
<keyword evidence="3 7" id="KW-0808">Transferase</keyword>
<accession>A0A8C7HU64</accession>
<dbReference type="InterPro" id="IPR012317">
    <property type="entry name" value="Poly(ADP-ribose)pol_cat_dom"/>
</dbReference>
<dbReference type="GO" id="GO:0070212">
    <property type="term" value="P:protein poly-ADP-ribosylation"/>
    <property type="evidence" value="ECO:0007669"/>
    <property type="project" value="TreeGrafter"/>
</dbReference>
<dbReference type="Pfam" id="PF22005">
    <property type="entry name" value="WWE_1"/>
    <property type="match status" value="1"/>
</dbReference>
<dbReference type="SMART" id="SM00506">
    <property type="entry name" value="A1pp"/>
    <property type="match status" value="3"/>
</dbReference>
<dbReference type="Pfam" id="PF23084">
    <property type="entry name" value="KH_PARP14_1"/>
    <property type="match status" value="1"/>
</dbReference>
<dbReference type="InterPro" id="IPR054596">
    <property type="entry name" value="PARP14_WWE"/>
</dbReference>
<dbReference type="InterPro" id="IPR052056">
    <property type="entry name" value="Mono-ARTD/PARP"/>
</dbReference>
<dbReference type="PANTHER" id="PTHR14453:SF89">
    <property type="entry name" value="PROTEIN MONO-ADP-RIBOSYLTRANSFERASE PARP14"/>
    <property type="match status" value="1"/>
</dbReference>
<dbReference type="GO" id="GO:0010629">
    <property type="term" value="P:negative regulation of gene expression"/>
    <property type="evidence" value="ECO:0007669"/>
    <property type="project" value="TreeGrafter"/>
</dbReference>
<dbReference type="Pfam" id="PF23222">
    <property type="entry name" value="RRM_PARP14_1"/>
    <property type="match status" value="1"/>
</dbReference>
<evidence type="ECO:0000256" key="8">
    <source>
        <dbReference type="SAM" id="MobiDB-lite"/>
    </source>
</evidence>
<dbReference type="InterPro" id="IPR004170">
    <property type="entry name" value="WWE_dom"/>
</dbReference>
<feature type="domain" description="Macro" evidence="11">
    <location>
        <begin position="1264"/>
        <end position="1438"/>
    </location>
</feature>
<dbReference type="Gene3D" id="3.30.70.330">
    <property type="match status" value="2"/>
</dbReference>
<dbReference type="InterPro" id="IPR057051">
    <property type="entry name" value="PARP14_RPM_1"/>
</dbReference>
<dbReference type="InterPro" id="IPR057048">
    <property type="entry name" value="PARP14_KH_6"/>
</dbReference>
<dbReference type="GO" id="GO:0005737">
    <property type="term" value="C:cytoplasm"/>
    <property type="evidence" value="ECO:0007669"/>
    <property type="project" value="TreeGrafter"/>
</dbReference>
<dbReference type="PROSITE" id="PS51154">
    <property type="entry name" value="MACRO"/>
    <property type="match status" value="3"/>
</dbReference>
<evidence type="ECO:0000259" key="9">
    <source>
        <dbReference type="PROSITE" id="PS50918"/>
    </source>
</evidence>
<dbReference type="InterPro" id="IPR002589">
    <property type="entry name" value="Macro_dom"/>
</dbReference>
<evidence type="ECO:0000313" key="12">
    <source>
        <dbReference type="Ensembl" id="ENSOKIP00005062761.1"/>
    </source>
</evidence>
<feature type="domain" description="Macro" evidence="11">
    <location>
        <begin position="1052"/>
        <end position="1237"/>
    </location>
</feature>
<dbReference type="GO" id="GO:1990404">
    <property type="term" value="F:NAD+-protein mono-ADP-ribosyltransferase activity"/>
    <property type="evidence" value="ECO:0007669"/>
    <property type="project" value="TreeGrafter"/>
</dbReference>
<feature type="domain" description="Macro" evidence="11">
    <location>
        <begin position="836"/>
        <end position="1024"/>
    </location>
</feature>
<evidence type="ECO:0000256" key="3">
    <source>
        <dbReference type="ARBA" id="ARBA00022679"/>
    </source>
</evidence>
<feature type="region of interest" description="Disordered" evidence="8">
    <location>
        <begin position="1239"/>
        <end position="1266"/>
    </location>
</feature>
<gene>
    <name evidence="12" type="primary">parp14rs1</name>
</gene>
<feature type="domain" description="WWE" evidence="9">
    <location>
        <begin position="1582"/>
        <end position="1661"/>
    </location>
</feature>
<dbReference type="InterPro" id="IPR012677">
    <property type="entry name" value="Nucleotide-bd_a/b_plait_sf"/>
</dbReference>
<dbReference type="InterPro" id="IPR057043">
    <property type="entry name" value="PARP14_KH_2"/>
</dbReference>
<dbReference type="PROSITE" id="PS51059">
    <property type="entry name" value="PARP_CATALYTIC"/>
    <property type="match status" value="1"/>
</dbReference>
<dbReference type="GO" id="GO:0003714">
    <property type="term" value="F:transcription corepressor activity"/>
    <property type="evidence" value="ECO:0007669"/>
    <property type="project" value="TreeGrafter"/>
</dbReference>
<dbReference type="InterPro" id="IPR057047">
    <property type="entry name" value="PARP14_KH_5"/>
</dbReference>
<feature type="region of interest" description="Disordered" evidence="8">
    <location>
        <begin position="1025"/>
        <end position="1057"/>
    </location>
</feature>
<feature type="compositionally biased region" description="Polar residues" evidence="8">
    <location>
        <begin position="1038"/>
        <end position="1057"/>
    </location>
</feature>
<dbReference type="Gene3D" id="3.30.720.50">
    <property type="match status" value="1"/>
</dbReference>
<dbReference type="SUPFAM" id="SSF117839">
    <property type="entry name" value="WWE domain"/>
    <property type="match status" value="1"/>
</dbReference>
<dbReference type="Pfam" id="PF01661">
    <property type="entry name" value="Macro"/>
    <property type="match status" value="3"/>
</dbReference>
<dbReference type="Pfam" id="PF23245">
    <property type="entry name" value="RRM_PARP14_2"/>
    <property type="match status" value="1"/>
</dbReference>
<dbReference type="CDD" id="cd02907">
    <property type="entry name" value="Macro_Af1521_BAL-like"/>
    <property type="match status" value="1"/>
</dbReference>
<dbReference type="SUPFAM" id="SSF56399">
    <property type="entry name" value="ADP-ribosylation"/>
    <property type="match status" value="1"/>
</dbReference>
<organism evidence="12 13">
    <name type="scientific">Oncorhynchus kisutch</name>
    <name type="common">Coho salmon</name>
    <name type="synonym">Salmo kisutch</name>
    <dbReference type="NCBI Taxonomy" id="8019"/>
    <lineage>
        <taxon>Eukaryota</taxon>
        <taxon>Metazoa</taxon>
        <taxon>Chordata</taxon>
        <taxon>Craniata</taxon>
        <taxon>Vertebrata</taxon>
        <taxon>Euteleostomi</taxon>
        <taxon>Actinopterygii</taxon>
        <taxon>Neopterygii</taxon>
        <taxon>Teleostei</taxon>
        <taxon>Protacanthopterygii</taxon>
        <taxon>Salmoniformes</taxon>
        <taxon>Salmonidae</taxon>
        <taxon>Salmoninae</taxon>
        <taxon>Oncorhynchus</taxon>
    </lineage>
</organism>
<keyword evidence="2 7" id="KW-0328">Glycosyltransferase</keyword>
<evidence type="ECO:0000259" key="10">
    <source>
        <dbReference type="PROSITE" id="PS51059"/>
    </source>
</evidence>
<keyword evidence="4 7" id="KW-0520">NAD</keyword>
<name>A0A8C7HU64_ONCKI</name>
<dbReference type="Gene3D" id="3.40.220.10">
    <property type="entry name" value="Leucine Aminopeptidase, subunit E, domain 1"/>
    <property type="match status" value="3"/>
</dbReference>
<dbReference type="CDD" id="cd02903">
    <property type="entry name" value="Macro_BAL-like"/>
    <property type="match status" value="2"/>
</dbReference>
<comment type="subcellular location">
    <subcellularLocation>
        <location evidence="1">Nucleus</location>
    </subcellularLocation>
</comment>
<evidence type="ECO:0000256" key="4">
    <source>
        <dbReference type="ARBA" id="ARBA00023027"/>
    </source>
</evidence>
<evidence type="ECO:0000313" key="13">
    <source>
        <dbReference type="Proteomes" id="UP000694557"/>
    </source>
</evidence>
<dbReference type="InterPro" id="IPR057050">
    <property type="entry name" value="RRM_PARP14_2"/>
</dbReference>
<dbReference type="FunFam" id="3.90.228.10:FF:000008">
    <property type="entry name" value="Poly [ADP-ribose] polymerase"/>
    <property type="match status" value="1"/>
</dbReference>
<keyword evidence="5" id="KW-0539">Nucleus</keyword>
<comment type="similarity">
    <text evidence="6">Belongs to the ARTD/PARP family.</text>
</comment>
<dbReference type="InterPro" id="IPR043472">
    <property type="entry name" value="Macro_dom-like"/>
</dbReference>
<dbReference type="CDD" id="cd01439">
    <property type="entry name" value="TCCD_inducible_PARP_like"/>
    <property type="match status" value="1"/>
</dbReference>
<dbReference type="Pfam" id="PF23249">
    <property type="entry name" value="KH_PARP14_3"/>
    <property type="match status" value="1"/>
</dbReference>
<dbReference type="Pfam" id="PF23248">
    <property type="entry name" value="KH_PARP14_2"/>
    <property type="match status" value="1"/>
</dbReference>
<proteinExistence type="inferred from homology"/>
<dbReference type="Pfam" id="PF23252">
    <property type="entry name" value="KH_PARP14_5"/>
    <property type="match status" value="1"/>
</dbReference>
<feature type="domain" description="PARP catalytic" evidence="10">
    <location>
        <begin position="1668"/>
        <end position="1864"/>
    </location>
</feature>
<dbReference type="Pfam" id="PF00644">
    <property type="entry name" value="PARP"/>
    <property type="match status" value="1"/>
</dbReference>
<keyword evidence="13" id="KW-1185">Reference proteome</keyword>
<dbReference type="InterPro" id="IPR057044">
    <property type="entry name" value="PARP14_KH_1"/>
</dbReference>
<dbReference type="EC" id="2.4.2.-" evidence="7"/>